<sequence>MQAQLYEIKKSKFYSYVFKINSKEEIKNIEANLRIEHKKATHICYGYSFLNSGVLNAGFSDDGEPNGTAGRPIRDLLIVRKINGLVVFVVRYYGGIKLGAGGLARTYIKSANLAIEQFIKDGS</sequence>
<protein>
    <submittedName>
        <fullName evidence="4">Proline dipeptidase pepQ</fullName>
    </submittedName>
    <submittedName>
        <fullName evidence="3">YigZ family protein</fullName>
    </submittedName>
</protein>
<dbReference type="Pfam" id="PF01205">
    <property type="entry name" value="Impact_N"/>
    <property type="match status" value="1"/>
</dbReference>
<evidence type="ECO:0000313" key="4">
    <source>
        <dbReference type="EMBL" id="VDR41887.1"/>
    </source>
</evidence>
<evidence type="ECO:0000313" key="5">
    <source>
        <dbReference type="Proteomes" id="UP000280036"/>
    </source>
</evidence>
<keyword evidence="6" id="KW-1185">Reference proteome</keyword>
<proteinExistence type="inferred from homology"/>
<dbReference type="EMBL" id="CP101806">
    <property type="protein sequence ID" value="UUD35334.1"/>
    <property type="molecule type" value="Genomic_DNA"/>
</dbReference>
<dbReference type="InterPro" id="IPR001498">
    <property type="entry name" value="Impact_N"/>
</dbReference>
<organism evidence="4 5">
    <name type="scientific">Mycoplasmopsis caviae</name>
    <dbReference type="NCBI Taxonomy" id="55603"/>
    <lineage>
        <taxon>Bacteria</taxon>
        <taxon>Bacillati</taxon>
        <taxon>Mycoplasmatota</taxon>
        <taxon>Mycoplasmoidales</taxon>
        <taxon>Metamycoplasmataceae</taxon>
        <taxon>Mycoplasmopsis</taxon>
    </lineage>
</organism>
<dbReference type="OrthoDB" id="9813771at2"/>
<accession>A0A3P8KWQ8</accession>
<dbReference type="PANTHER" id="PTHR16301">
    <property type="entry name" value="IMPACT-RELATED"/>
    <property type="match status" value="1"/>
</dbReference>
<dbReference type="GO" id="GO:0005737">
    <property type="term" value="C:cytoplasm"/>
    <property type="evidence" value="ECO:0007669"/>
    <property type="project" value="TreeGrafter"/>
</dbReference>
<dbReference type="Proteomes" id="UP001058569">
    <property type="component" value="Chromosome"/>
</dbReference>
<reference evidence="3" key="2">
    <citation type="submission" date="2022-07" db="EMBL/GenBank/DDBJ databases">
        <title>Complete genome of Mycoplasma caviae type strain G122.</title>
        <authorList>
            <person name="Spergser J."/>
        </authorList>
    </citation>
    <scope>NUCLEOTIDE SEQUENCE</scope>
    <source>
        <strain evidence="3">G122</strain>
    </source>
</reference>
<dbReference type="Proteomes" id="UP000280036">
    <property type="component" value="Unassembled WGS sequence"/>
</dbReference>
<evidence type="ECO:0000259" key="2">
    <source>
        <dbReference type="Pfam" id="PF01205"/>
    </source>
</evidence>
<comment type="similarity">
    <text evidence="1">Belongs to the IMPACT family.</text>
</comment>
<dbReference type="PANTHER" id="PTHR16301:SF20">
    <property type="entry name" value="IMPACT FAMILY MEMBER YIGZ"/>
    <property type="match status" value="1"/>
</dbReference>
<dbReference type="EMBL" id="UZVY01000001">
    <property type="protein sequence ID" value="VDR41887.1"/>
    <property type="molecule type" value="Genomic_DNA"/>
</dbReference>
<dbReference type="GO" id="GO:0006446">
    <property type="term" value="P:regulation of translational initiation"/>
    <property type="evidence" value="ECO:0007669"/>
    <property type="project" value="TreeGrafter"/>
</dbReference>
<dbReference type="InterPro" id="IPR020568">
    <property type="entry name" value="Ribosomal_Su5_D2-typ_SF"/>
</dbReference>
<dbReference type="RefSeq" id="WP_126118141.1">
    <property type="nucleotide sequence ID" value="NZ_CP101806.1"/>
</dbReference>
<evidence type="ECO:0000256" key="1">
    <source>
        <dbReference type="ARBA" id="ARBA00007665"/>
    </source>
</evidence>
<feature type="domain" description="Impact N-terminal" evidence="2">
    <location>
        <begin position="9"/>
        <end position="115"/>
    </location>
</feature>
<dbReference type="Gene3D" id="3.30.230.30">
    <property type="entry name" value="Impact, N-terminal domain"/>
    <property type="match status" value="1"/>
</dbReference>
<evidence type="ECO:0000313" key="3">
    <source>
        <dbReference type="EMBL" id="UUD35334.1"/>
    </source>
</evidence>
<name>A0A3P8KWQ8_9BACT</name>
<reference evidence="4 5" key="1">
    <citation type="submission" date="2018-12" db="EMBL/GenBank/DDBJ databases">
        <authorList>
            <consortium name="Pathogen Informatics"/>
        </authorList>
    </citation>
    <scope>NUCLEOTIDE SEQUENCE [LARGE SCALE GENOMIC DNA]</scope>
    <source>
        <strain evidence="4 5">NCTC10126</strain>
    </source>
</reference>
<evidence type="ECO:0000313" key="6">
    <source>
        <dbReference type="Proteomes" id="UP001058569"/>
    </source>
</evidence>
<dbReference type="InterPro" id="IPR036956">
    <property type="entry name" value="Impact_N_sf"/>
</dbReference>
<gene>
    <name evidence="4" type="primary">yigZ</name>
    <name evidence="4" type="ORF">NCTC10126_00375</name>
    <name evidence="3" type="ORF">NPA07_00445</name>
</gene>
<dbReference type="SUPFAM" id="SSF54211">
    <property type="entry name" value="Ribosomal protein S5 domain 2-like"/>
    <property type="match status" value="1"/>
</dbReference>
<dbReference type="InterPro" id="IPR023582">
    <property type="entry name" value="Impact"/>
</dbReference>
<dbReference type="AlphaFoldDB" id="A0A3P8KWQ8"/>